<sequence>MAYFAERVALMARELTKHTAVDLGDEAAVMRHLQSAGFGPGEITAGLDEAIDTARADRVSERILYGLPEAEHQAAG</sequence>
<gene>
    <name evidence="1" type="ORF">D9R14_07715</name>
</gene>
<proteinExistence type="predicted"/>
<dbReference type="EMBL" id="RCTF01000005">
    <property type="protein sequence ID" value="RLP79541.1"/>
    <property type="molecule type" value="Genomic_DNA"/>
</dbReference>
<dbReference type="RefSeq" id="WP_121622751.1">
    <property type="nucleotide sequence ID" value="NZ_JACIIW010000001.1"/>
</dbReference>
<dbReference type="AlphaFoldDB" id="A0A3L7AIX7"/>
<name>A0A3L7AIX7_9HYPH</name>
<keyword evidence="2" id="KW-1185">Reference proteome</keyword>
<evidence type="ECO:0000313" key="2">
    <source>
        <dbReference type="Proteomes" id="UP000269692"/>
    </source>
</evidence>
<dbReference type="Proteomes" id="UP000269692">
    <property type="component" value="Unassembled WGS sequence"/>
</dbReference>
<reference evidence="1 2" key="1">
    <citation type="submission" date="2018-10" db="EMBL/GenBank/DDBJ databases">
        <title>Xanthobacter tagetidis genome sequencing and assembly.</title>
        <authorList>
            <person name="Maclea K.S."/>
            <person name="Goen A.E."/>
            <person name="Fatima S.A."/>
        </authorList>
    </citation>
    <scope>NUCLEOTIDE SEQUENCE [LARGE SCALE GENOMIC DNA]</scope>
    <source>
        <strain evidence="1 2">ATCC 700314</strain>
    </source>
</reference>
<comment type="caution">
    <text evidence="1">The sequence shown here is derived from an EMBL/GenBank/DDBJ whole genome shotgun (WGS) entry which is preliminary data.</text>
</comment>
<evidence type="ECO:0000313" key="1">
    <source>
        <dbReference type="EMBL" id="RLP79541.1"/>
    </source>
</evidence>
<accession>A0A3L7AIX7</accession>
<organism evidence="1 2">
    <name type="scientific">Xanthobacter tagetidis</name>
    <dbReference type="NCBI Taxonomy" id="60216"/>
    <lineage>
        <taxon>Bacteria</taxon>
        <taxon>Pseudomonadati</taxon>
        <taxon>Pseudomonadota</taxon>
        <taxon>Alphaproteobacteria</taxon>
        <taxon>Hyphomicrobiales</taxon>
        <taxon>Xanthobacteraceae</taxon>
        <taxon>Xanthobacter</taxon>
    </lineage>
</organism>
<dbReference type="OrthoDB" id="9881797at2"/>
<protein>
    <submittedName>
        <fullName evidence="1">Uncharacterized protein</fullName>
    </submittedName>
</protein>